<keyword evidence="3" id="KW-1185">Reference proteome</keyword>
<dbReference type="GeneID" id="19235438"/>
<evidence type="ECO:0000313" key="3">
    <source>
        <dbReference type="Proteomes" id="UP000019373"/>
    </source>
</evidence>
<dbReference type="OrthoDB" id="5125733at2759"/>
<accession>U1GDP8</accession>
<name>U1GDP8_ENDPU</name>
<dbReference type="InterPro" id="IPR010730">
    <property type="entry name" value="HET"/>
</dbReference>
<dbReference type="EMBL" id="KE721353">
    <property type="protein sequence ID" value="ERF70188.1"/>
    <property type="molecule type" value="Genomic_DNA"/>
</dbReference>
<proteinExistence type="predicted"/>
<evidence type="ECO:0000259" key="1">
    <source>
        <dbReference type="Pfam" id="PF06985"/>
    </source>
</evidence>
<gene>
    <name evidence="2" type="ORF">EPUS_00376</name>
</gene>
<protein>
    <recommendedName>
        <fullName evidence="1">Heterokaryon incompatibility domain-containing protein</fullName>
    </recommendedName>
</protein>
<evidence type="ECO:0000313" key="2">
    <source>
        <dbReference type="EMBL" id="ERF70188.1"/>
    </source>
</evidence>
<dbReference type="eggNOG" id="ENOG502SICY">
    <property type="taxonomic scope" value="Eukaryota"/>
</dbReference>
<organism evidence="2 3">
    <name type="scientific">Endocarpon pusillum (strain Z07020 / HMAS-L-300199)</name>
    <name type="common">Lichen-forming fungus</name>
    <dbReference type="NCBI Taxonomy" id="1263415"/>
    <lineage>
        <taxon>Eukaryota</taxon>
        <taxon>Fungi</taxon>
        <taxon>Dikarya</taxon>
        <taxon>Ascomycota</taxon>
        <taxon>Pezizomycotina</taxon>
        <taxon>Eurotiomycetes</taxon>
        <taxon>Chaetothyriomycetidae</taxon>
        <taxon>Verrucariales</taxon>
        <taxon>Verrucariaceae</taxon>
        <taxon>Endocarpon</taxon>
    </lineage>
</organism>
<dbReference type="RefSeq" id="XP_007804223.1">
    <property type="nucleotide sequence ID" value="XM_007806032.1"/>
</dbReference>
<dbReference type="Pfam" id="PF06985">
    <property type="entry name" value="HET"/>
    <property type="match status" value="1"/>
</dbReference>
<dbReference type="HOGENOM" id="CLU_002639_2_12_1"/>
<dbReference type="PANTHER" id="PTHR33112:SF8">
    <property type="entry name" value="HETEROKARYON INCOMPATIBILITY DOMAIN-CONTAINING PROTEIN"/>
    <property type="match status" value="1"/>
</dbReference>
<dbReference type="Proteomes" id="UP000019373">
    <property type="component" value="Unassembled WGS sequence"/>
</dbReference>
<feature type="domain" description="Heterokaryon incompatibility" evidence="1">
    <location>
        <begin position="181"/>
        <end position="337"/>
    </location>
</feature>
<dbReference type="AlphaFoldDB" id="U1GDP8"/>
<reference evidence="3" key="1">
    <citation type="journal article" date="2014" name="BMC Genomics">
        <title>Genome characteristics reveal the impact of lichenization on lichen-forming fungus Endocarpon pusillum Hedwig (Verrucariales, Ascomycota).</title>
        <authorList>
            <person name="Wang Y.-Y."/>
            <person name="Liu B."/>
            <person name="Zhang X.-Y."/>
            <person name="Zhou Q.-M."/>
            <person name="Zhang T."/>
            <person name="Li H."/>
            <person name="Yu Y.-F."/>
            <person name="Zhang X.-L."/>
            <person name="Hao X.-Y."/>
            <person name="Wang M."/>
            <person name="Wang L."/>
            <person name="Wei J.-C."/>
        </authorList>
    </citation>
    <scope>NUCLEOTIDE SEQUENCE [LARGE SCALE GENOMIC DNA]</scope>
    <source>
        <strain evidence="3">Z07020 / HMAS-L-300199</strain>
    </source>
</reference>
<sequence length="650" mass="73670">MLCSLCEGLHWEEILSSFEAVGHHVTYSDLASAASHGCDFCTVAQAAVLDTYSQDLSLPVEDVAQLHLEKDRLEYQRYGEDRTGFTIEPGHIWLDTRYAPCEGGVIGIMYGRGTSRIIGRRTSQKVELDLGLSWVRECIEKHPDCKHEDESLLPSRVIDVGSYCGDETLRLRQCSGQKAPYVTLSHCWGPSNPARTTSACYNNYLKSIPLAGLPRTYRDAVAVTRFLGIRYLWIDSLCIIQDSTGDWEKECVKMSKTYENSTVTIAGPDAPHCHAGFLDRQPKPAFPEFTFDYQSPTSKGTGSIDMFYRGYKRGETKLGPRPESNSVLSSRAWALQERLLSRRVLYFGSQLMYWECLTNVRYENLHFPFIDNFWSRGEVEKVSFKRRQSKALWLRYWYNIVTTYSGTNLTFSNDKLPALSGVASKIHNLLGYHYFAGLWKEDFPRGLAWYCSSYRRAHLSPAEPIEFLAPSWSWASQDGEVTQAASSTTSPFGSADLSILDVNVDLKGPDPFGQIHSAQLKVYGKVRTGIIRKLRNLMAGGEQGLFLCYGCLDLLVLGEYFPDRPGLANTLAKFDYIGAEEDGKMPQQTILFLLLGKSLQGWMAMAIEPMPEKLNKYRRIGLAKSKPHHFRDDRWEHWFDEGESMTVEMI</sequence>
<dbReference type="OMA" id="ASCAYRI"/>
<dbReference type="PANTHER" id="PTHR33112">
    <property type="entry name" value="DOMAIN PROTEIN, PUTATIVE-RELATED"/>
    <property type="match status" value="1"/>
</dbReference>